<organism evidence="1 2">
    <name type="scientific">Coemansia javaensis</name>
    <dbReference type="NCBI Taxonomy" id="2761396"/>
    <lineage>
        <taxon>Eukaryota</taxon>
        <taxon>Fungi</taxon>
        <taxon>Fungi incertae sedis</taxon>
        <taxon>Zoopagomycota</taxon>
        <taxon>Kickxellomycotina</taxon>
        <taxon>Kickxellomycetes</taxon>
        <taxon>Kickxellales</taxon>
        <taxon>Kickxellaceae</taxon>
        <taxon>Coemansia</taxon>
    </lineage>
</organism>
<accession>A0A9W8LFP6</accession>
<gene>
    <name evidence="1" type="ORF">H4R18_004851</name>
</gene>
<dbReference type="AlphaFoldDB" id="A0A9W8LFP6"/>
<dbReference type="Proteomes" id="UP001140217">
    <property type="component" value="Unassembled WGS sequence"/>
</dbReference>
<protein>
    <submittedName>
        <fullName evidence="1">Uncharacterized protein</fullName>
    </submittedName>
</protein>
<proteinExistence type="predicted"/>
<sequence>MNVQFELEDGVSPLVYRRLVETCVESHERWGECARLVENNPRLRHIGAPVLHSVATISLEVRPVATRLSSDIPAIISRGYAADVRYIAVHIRLPEGSRAPRRIYPGLADIIGGLAGVPAAVPSAPGAAATGPADALSCAVETACRAFPGVSGILAARIEGVSSLSADLGERCISYCVLAPAGASGTAAAAAAAVVQGADETPARSEYPLPERLPMLVSSVEFMARHPVPLDVLRHVWGEAAMLGMFCTHPGPGPAARHYRRHVYFRPGLTLVTESGWSLVYDWCQLIATHYTDLSSA</sequence>
<dbReference type="EMBL" id="JANBUL010000255">
    <property type="protein sequence ID" value="KAJ2778002.1"/>
    <property type="molecule type" value="Genomic_DNA"/>
</dbReference>
<evidence type="ECO:0000313" key="1">
    <source>
        <dbReference type="EMBL" id="KAJ2778002.1"/>
    </source>
</evidence>
<name>A0A9W8LFP6_9FUNG</name>
<evidence type="ECO:0000313" key="2">
    <source>
        <dbReference type="Proteomes" id="UP001140217"/>
    </source>
</evidence>
<reference evidence="1" key="1">
    <citation type="submission" date="2022-07" db="EMBL/GenBank/DDBJ databases">
        <title>Phylogenomic reconstructions and comparative analyses of Kickxellomycotina fungi.</title>
        <authorList>
            <person name="Reynolds N.K."/>
            <person name="Stajich J.E."/>
            <person name="Barry K."/>
            <person name="Grigoriev I.V."/>
            <person name="Crous P."/>
            <person name="Smith M.E."/>
        </authorList>
    </citation>
    <scope>NUCLEOTIDE SEQUENCE</scope>
    <source>
        <strain evidence="1">NBRC 105414</strain>
    </source>
</reference>
<keyword evidence="2" id="KW-1185">Reference proteome</keyword>
<comment type="caution">
    <text evidence="1">The sequence shown here is derived from an EMBL/GenBank/DDBJ whole genome shotgun (WGS) entry which is preliminary data.</text>
</comment>